<dbReference type="OrthoDB" id="5421842at2759"/>
<accession>A0A9P5GS87</accession>
<comment type="caution">
    <text evidence="2">The sequence shown here is derived from an EMBL/GenBank/DDBJ whole genome shotgun (WGS) entry which is preliminary data.</text>
</comment>
<sequence length="260" mass="27680">MWPNGKPPVPAPAPARSTTSSTSKKPPPSTAAPPSAAPPSPAPPSAAPSSAPKKAPPPPSARSGVSTENSYRPYDKAKKPQHKKSASSLGSESSFAPSHSTSRTSPPPSMRGAYTTTDPDKIVISAVYLFMNQYAKTPASQLISGLGTVTDGLILRITTEGLFIDDDVRSVPQREWDVKAWTLKQVETGECKPKGLTLLRATIRDQEGKRYMFVIDESEGWKVAAGLQRLRKGSQVRQLAVSSLSASDARAALEMLGWTS</sequence>
<feature type="compositionally biased region" description="Low complexity" evidence="1">
    <location>
        <begin position="86"/>
        <end position="104"/>
    </location>
</feature>
<reference evidence="2" key="1">
    <citation type="submission" date="2020-03" db="EMBL/GenBank/DDBJ databases">
        <title>Draft Genome Sequence of Cylindrodendrum hubeiense.</title>
        <authorList>
            <person name="Buettner E."/>
            <person name="Kellner H."/>
        </authorList>
    </citation>
    <scope>NUCLEOTIDE SEQUENCE</scope>
    <source>
        <strain evidence="2">IHI 201604</strain>
    </source>
</reference>
<dbReference type="EMBL" id="JAANBB010000806">
    <property type="protein sequence ID" value="KAF7533823.1"/>
    <property type="molecule type" value="Genomic_DNA"/>
</dbReference>
<protein>
    <submittedName>
        <fullName evidence="2">Uncharacterized protein</fullName>
    </submittedName>
</protein>
<dbReference type="AlphaFoldDB" id="A0A9P5GS87"/>
<dbReference type="Proteomes" id="UP000722485">
    <property type="component" value="Unassembled WGS sequence"/>
</dbReference>
<feature type="region of interest" description="Disordered" evidence="1">
    <location>
        <begin position="1"/>
        <end position="116"/>
    </location>
</feature>
<feature type="compositionally biased region" description="Low complexity" evidence="1">
    <location>
        <begin position="14"/>
        <end position="24"/>
    </location>
</feature>
<organism evidence="2 3">
    <name type="scientific">Cylindrodendrum hubeiense</name>
    <dbReference type="NCBI Taxonomy" id="595255"/>
    <lineage>
        <taxon>Eukaryota</taxon>
        <taxon>Fungi</taxon>
        <taxon>Dikarya</taxon>
        <taxon>Ascomycota</taxon>
        <taxon>Pezizomycotina</taxon>
        <taxon>Sordariomycetes</taxon>
        <taxon>Hypocreomycetidae</taxon>
        <taxon>Hypocreales</taxon>
        <taxon>Nectriaceae</taxon>
        <taxon>Cylindrodendrum</taxon>
    </lineage>
</organism>
<proteinExistence type="predicted"/>
<name>A0A9P5GS87_9HYPO</name>
<evidence type="ECO:0000313" key="3">
    <source>
        <dbReference type="Proteomes" id="UP000722485"/>
    </source>
</evidence>
<evidence type="ECO:0000256" key="1">
    <source>
        <dbReference type="SAM" id="MobiDB-lite"/>
    </source>
</evidence>
<evidence type="ECO:0000313" key="2">
    <source>
        <dbReference type="EMBL" id="KAF7533823.1"/>
    </source>
</evidence>
<feature type="compositionally biased region" description="Pro residues" evidence="1">
    <location>
        <begin position="1"/>
        <end position="13"/>
    </location>
</feature>
<feature type="compositionally biased region" description="Pro residues" evidence="1">
    <location>
        <begin position="25"/>
        <end position="46"/>
    </location>
</feature>
<gene>
    <name evidence="2" type="ORF">G7Z17_g13457</name>
</gene>
<keyword evidence="3" id="KW-1185">Reference proteome</keyword>